<dbReference type="Pfam" id="PF07915">
    <property type="entry name" value="PRKCSH"/>
    <property type="match status" value="1"/>
</dbReference>
<dbReference type="Proteomes" id="UP001271007">
    <property type="component" value="Unassembled WGS sequence"/>
</dbReference>
<dbReference type="GO" id="GO:0030970">
    <property type="term" value="P:retrograde protein transport, ER to cytosol"/>
    <property type="evidence" value="ECO:0007669"/>
    <property type="project" value="TreeGrafter"/>
</dbReference>
<comment type="caution">
    <text evidence="11">The sequence shown here is derived from an EMBL/GenBank/DDBJ whole genome shotgun (WGS) entry which is preliminary data.</text>
</comment>
<dbReference type="GO" id="GO:0005788">
    <property type="term" value="C:endoplasmic reticulum lumen"/>
    <property type="evidence" value="ECO:0007669"/>
    <property type="project" value="UniProtKB-UniRule"/>
</dbReference>
<evidence type="ECO:0000256" key="8">
    <source>
        <dbReference type="SAM" id="MobiDB-lite"/>
    </source>
</evidence>
<name>A0AAJ0GK67_9PEZI</name>
<evidence type="ECO:0000313" key="11">
    <source>
        <dbReference type="EMBL" id="KAK3059181.1"/>
    </source>
</evidence>
<feature type="signal peptide" evidence="9">
    <location>
        <begin position="1"/>
        <end position="18"/>
    </location>
</feature>
<proteinExistence type="inferred from homology"/>
<dbReference type="InterPro" id="IPR012913">
    <property type="entry name" value="OS9-like_dom"/>
</dbReference>
<keyword evidence="7" id="KW-0472">Membrane</keyword>
<dbReference type="PANTHER" id="PTHR15414">
    <property type="entry name" value="OS-9-RELATED"/>
    <property type="match status" value="1"/>
</dbReference>
<dbReference type="Gene3D" id="2.70.130.10">
    <property type="entry name" value="Mannose-6-phosphate receptor binding domain"/>
    <property type="match status" value="1"/>
</dbReference>
<dbReference type="InterPro" id="IPR044865">
    <property type="entry name" value="MRH_dom"/>
</dbReference>
<comment type="similarity">
    <text evidence="2 7">Belongs to the OS-9 family.</text>
</comment>
<accession>A0AAJ0GK67</accession>
<evidence type="ECO:0000256" key="5">
    <source>
        <dbReference type="ARBA" id="ARBA00022824"/>
    </source>
</evidence>
<feature type="chain" id="PRO_5042517986" description="Endoplasmic reticulum lectin" evidence="9">
    <location>
        <begin position="19"/>
        <end position="494"/>
    </location>
</feature>
<dbReference type="PROSITE" id="PS51914">
    <property type="entry name" value="MRH"/>
    <property type="match status" value="1"/>
</dbReference>
<dbReference type="InterPro" id="IPR045149">
    <property type="entry name" value="OS-9-like"/>
</dbReference>
<evidence type="ECO:0000259" key="10">
    <source>
        <dbReference type="PROSITE" id="PS51914"/>
    </source>
</evidence>
<feature type="region of interest" description="Disordered" evidence="8">
    <location>
        <begin position="446"/>
        <end position="494"/>
    </location>
</feature>
<reference evidence="11" key="1">
    <citation type="submission" date="2023-04" db="EMBL/GenBank/DDBJ databases">
        <title>Black Yeasts Isolated from many extreme environments.</title>
        <authorList>
            <person name="Coleine C."/>
            <person name="Stajich J.E."/>
            <person name="Selbmann L."/>
        </authorList>
    </citation>
    <scope>NUCLEOTIDE SEQUENCE</scope>
    <source>
        <strain evidence="11">CCFEE 5312</strain>
    </source>
</reference>
<dbReference type="EMBL" id="JAWDJX010000001">
    <property type="protein sequence ID" value="KAK3059181.1"/>
    <property type="molecule type" value="Genomic_DNA"/>
</dbReference>
<dbReference type="PANTHER" id="PTHR15414:SF0">
    <property type="entry name" value="ENDOPLASMIC RETICULUM LECTIN 1"/>
    <property type="match status" value="1"/>
</dbReference>
<gene>
    <name evidence="11" type="primary">YOS9</name>
    <name evidence="11" type="ORF">LTR09_000747</name>
</gene>
<evidence type="ECO:0000256" key="1">
    <source>
        <dbReference type="ARBA" id="ARBA00004367"/>
    </source>
</evidence>
<evidence type="ECO:0000256" key="6">
    <source>
        <dbReference type="ARBA" id="ARBA00023157"/>
    </source>
</evidence>
<sequence>MIALLALPALLRLSVVAASQTTFSVQDDLLAFPQYDIKFSDDYILEHDARARLRSTEENADADHAAPPSQIEHYRPAGGPSRTDRDDGDGEARLEHEYLYLEGQPYLCAIPQVTKRSEAEAANDTLTKVEEERELARANERGWELLSGMQGQCVYFISGWWSYKFCYNDGVRQFHQLPPSRGVPVYPPVEDPGVEGYTLGMPSGETKQTATDTGTDVGHASKVPATGELVQRGETRYLVQRLSGGTKCDLTGRDRKVEVQFHCSTSPPTDRISLIKETSTCAYLMVVQTPRLCNDVAFLPPQKDSPNSISCTPILDETQVDDYKRDVAALRAVEKEAKMWEAQSDAAKVFLGTEGEFQLVGDTIVGGHNIVPEDLKLERSVIVGGGKETYIDTVASSDGKFLSKEDIEKLGLGDVKSVEKLRKKLEEIAKGQEWKLDVIDTPRGREYRGIIGDGKDEKEEEKKTGDGEKPEKANGGDEAKEQEGSKEEYYKEEL</sequence>
<feature type="region of interest" description="Disordered" evidence="8">
    <location>
        <begin position="57"/>
        <end position="89"/>
    </location>
</feature>
<feature type="domain" description="MRH" evidence="10">
    <location>
        <begin position="151"/>
        <end position="295"/>
    </location>
</feature>
<dbReference type="SUPFAM" id="SSF50911">
    <property type="entry name" value="Mannose 6-phosphate receptor domain"/>
    <property type="match status" value="1"/>
</dbReference>
<evidence type="ECO:0000256" key="3">
    <source>
        <dbReference type="ARBA" id="ARBA00022729"/>
    </source>
</evidence>
<keyword evidence="6" id="KW-1015">Disulfide bond</keyword>
<evidence type="ECO:0000256" key="4">
    <source>
        <dbReference type="ARBA" id="ARBA00022734"/>
    </source>
</evidence>
<dbReference type="GO" id="GO:0005789">
    <property type="term" value="C:endoplasmic reticulum membrane"/>
    <property type="evidence" value="ECO:0007669"/>
    <property type="project" value="UniProtKB-SubCell"/>
</dbReference>
<evidence type="ECO:0000313" key="12">
    <source>
        <dbReference type="Proteomes" id="UP001271007"/>
    </source>
</evidence>
<dbReference type="GO" id="GO:0030246">
    <property type="term" value="F:carbohydrate binding"/>
    <property type="evidence" value="ECO:0007669"/>
    <property type="project" value="UniProtKB-UniRule"/>
</dbReference>
<comment type="function">
    <text evidence="7">Lectin involved in the quality control of the secretory pathway. As a member of the endoplasmic reticulum-associated degradation lumenal (ERAD-L) surveillance system, targets misfolded endoplasmic reticulum lumenal glycoproteins for degradation.</text>
</comment>
<dbReference type="GO" id="GO:0030968">
    <property type="term" value="P:endoplasmic reticulum unfolded protein response"/>
    <property type="evidence" value="ECO:0007669"/>
    <property type="project" value="UniProtKB-UniRule"/>
</dbReference>
<protein>
    <recommendedName>
        <fullName evidence="7">Endoplasmic reticulum lectin</fullName>
    </recommendedName>
    <alternativeName>
        <fullName evidence="7">Protein OS-9 homolog</fullName>
    </alternativeName>
</protein>
<dbReference type="AlphaFoldDB" id="A0AAJ0GK67"/>
<evidence type="ECO:0000256" key="9">
    <source>
        <dbReference type="SAM" id="SignalP"/>
    </source>
</evidence>
<evidence type="ECO:0000256" key="7">
    <source>
        <dbReference type="RuleBase" id="RU369099"/>
    </source>
</evidence>
<organism evidence="11 12">
    <name type="scientific">Extremus antarcticus</name>
    <dbReference type="NCBI Taxonomy" id="702011"/>
    <lineage>
        <taxon>Eukaryota</taxon>
        <taxon>Fungi</taxon>
        <taxon>Dikarya</taxon>
        <taxon>Ascomycota</taxon>
        <taxon>Pezizomycotina</taxon>
        <taxon>Dothideomycetes</taxon>
        <taxon>Dothideomycetidae</taxon>
        <taxon>Mycosphaerellales</taxon>
        <taxon>Extremaceae</taxon>
        <taxon>Extremus</taxon>
    </lineage>
</organism>
<keyword evidence="5 7" id="KW-0256">Endoplasmic reticulum</keyword>
<keyword evidence="3 9" id="KW-0732">Signal</keyword>
<comment type="subcellular location">
    <subcellularLocation>
        <location evidence="1 7">Endoplasmic reticulum membrane</location>
        <topology evidence="1 7">Peripheral membrane protein</topology>
        <orientation evidence="1 7">Lumenal side</orientation>
    </subcellularLocation>
</comment>
<evidence type="ECO:0000256" key="2">
    <source>
        <dbReference type="ARBA" id="ARBA00009918"/>
    </source>
</evidence>
<dbReference type="InterPro" id="IPR009011">
    <property type="entry name" value="Man6P_isomerase_rcpt-bd_dom_sf"/>
</dbReference>
<keyword evidence="12" id="KW-1185">Reference proteome</keyword>
<keyword evidence="4 7" id="KW-0430">Lectin</keyword>